<keyword evidence="3" id="KW-1185">Reference proteome</keyword>
<protein>
    <submittedName>
        <fullName evidence="2">Uncharacterized protein</fullName>
    </submittedName>
</protein>
<dbReference type="AlphaFoldDB" id="A0A813ZHP5"/>
<proteinExistence type="predicted"/>
<dbReference type="EMBL" id="CAJNOC010001890">
    <property type="protein sequence ID" value="CAF0898691.1"/>
    <property type="molecule type" value="Genomic_DNA"/>
</dbReference>
<evidence type="ECO:0000256" key="1">
    <source>
        <dbReference type="SAM" id="MobiDB-lite"/>
    </source>
</evidence>
<organism evidence="2 3">
    <name type="scientific">Brachionus calyciflorus</name>
    <dbReference type="NCBI Taxonomy" id="104777"/>
    <lineage>
        <taxon>Eukaryota</taxon>
        <taxon>Metazoa</taxon>
        <taxon>Spiralia</taxon>
        <taxon>Gnathifera</taxon>
        <taxon>Rotifera</taxon>
        <taxon>Eurotatoria</taxon>
        <taxon>Monogononta</taxon>
        <taxon>Pseudotrocha</taxon>
        <taxon>Ploima</taxon>
        <taxon>Brachionidae</taxon>
        <taxon>Brachionus</taxon>
    </lineage>
</organism>
<name>A0A813ZHP5_9BILA</name>
<evidence type="ECO:0000313" key="2">
    <source>
        <dbReference type="EMBL" id="CAF0898691.1"/>
    </source>
</evidence>
<gene>
    <name evidence="2" type="ORF">OXX778_LOCUS11286</name>
</gene>
<dbReference type="Proteomes" id="UP000663879">
    <property type="component" value="Unassembled WGS sequence"/>
</dbReference>
<sequence length="355" mass="41008">MHIHCQKWFRYNIDNDESLPTWARNKLSNLTKTSNPSQIRMKTVTTSIEQTSISNRRMSWAVEEDKNDDEDNNNNSSELPSDKPTRVSSTIDLGLCRSRLFDHFIGLAGSGAATDLGSKSFILPNFDDDEFLQKRPEMIFDGVRFSPVESQDRVKPKLTKETLKINQTAFVYDSTQQQANQDSTSTGMVIDANATQEHFDFDIPALETINGHLVSVEDIPFEILKYFSSDESASLVDCPNLIQRYVSKMKLKKLVLPELRDCKTSEEPVPLHKLKKPQQQSVLDYYKKKNTRELFIEELLLEPTDKTIIKIKNYRGDPYTQDEYYVVLKSQKEQIKLFLTLKDQDFVDFIHDFPI</sequence>
<reference evidence="2" key="1">
    <citation type="submission" date="2021-02" db="EMBL/GenBank/DDBJ databases">
        <authorList>
            <person name="Nowell W R."/>
        </authorList>
    </citation>
    <scope>NUCLEOTIDE SEQUENCE</scope>
    <source>
        <strain evidence="2">Ploen Becks lab</strain>
    </source>
</reference>
<feature type="region of interest" description="Disordered" evidence="1">
    <location>
        <begin position="55"/>
        <end position="87"/>
    </location>
</feature>
<evidence type="ECO:0000313" key="3">
    <source>
        <dbReference type="Proteomes" id="UP000663879"/>
    </source>
</evidence>
<comment type="caution">
    <text evidence="2">The sequence shown here is derived from an EMBL/GenBank/DDBJ whole genome shotgun (WGS) entry which is preliminary data.</text>
</comment>
<accession>A0A813ZHP5</accession>